<protein>
    <recommendedName>
        <fullName evidence="3">SMI1/KNR4 family protein</fullName>
    </recommendedName>
</protein>
<keyword evidence="2" id="KW-1185">Reference proteome</keyword>
<reference evidence="1 2" key="1">
    <citation type="submission" date="2023-05" db="EMBL/GenBank/DDBJ databases">
        <title>Draft genome sequence of Streptomyces sp. B-S-A6 isolated from a cave soil in Thailand.</title>
        <authorList>
            <person name="Chamroensaksri N."/>
            <person name="Muangham S."/>
        </authorList>
    </citation>
    <scope>NUCLEOTIDE SEQUENCE [LARGE SCALE GENOMIC DNA]</scope>
    <source>
        <strain evidence="1 2">B-S-A6</strain>
    </source>
</reference>
<gene>
    <name evidence="1" type="ORF">QIS96_15225</name>
</gene>
<organism evidence="1 2">
    <name type="scientific">Streptomyces cavernicola</name>
    <dbReference type="NCBI Taxonomy" id="3043613"/>
    <lineage>
        <taxon>Bacteria</taxon>
        <taxon>Bacillati</taxon>
        <taxon>Actinomycetota</taxon>
        <taxon>Actinomycetes</taxon>
        <taxon>Kitasatosporales</taxon>
        <taxon>Streptomycetaceae</taxon>
        <taxon>Streptomyces</taxon>
    </lineage>
</organism>
<comment type="caution">
    <text evidence="1">The sequence shown here is derived from an EMBL/GenBank/DDBJ whole genome shotgun (WGS) entry which is preliminary data.</text>
</comment>
<evidence type="ECO:0000313" key="1">
    <source>
        <dbReference type="EMBL" id="MDI3405165.1"/>
    </source>
</evidence>
<dbReference type="RefSeq" id="WP_282543111.1">
    <property type="nucleotide sequence ID" value="NZ_JASCIQ010000014.1"/>
</dbReference>
<sequence length="116" mass="12743">MAEWDVEGVRARVRELAALDPEWATDRSPGRAAAAFPLTEPLPGRLGGRSAVPVDELTLGTLVLSEQGCGIFDRLVVTGPRAGEVWQIDPDWGGFVPLASGFRAWYVEWLERTPKR</sequence>
<accession>A0ABT6SB47</accession>
<name>A0ABT6SB47_9ACTN</name>
<dbReference type="Proteomes" id="UP001223978">
    <property type="component" value="Unassembled WGS sequence"/>
</dbReference>
<dbReference type="EMBL" id="JASCIQ010000014">
    <property type="protein sequence ID" value="MDI3405165.1"/>
    <property type="molecule type" value="Genomic_DNA"/>
</dbReference>
<evidence type="ECO:0008006" key="3">
    <source>
        <dbReference type="Google" id="ProtNLM"/>
    </source>
</evidence>
<proteinExistence type="predicted"/>
<evidence type="ECO:0000313" key="2">
    <source>
        <dbReference type="Proteomes" id="UP001223978"/>
    </source>
</evidence>